<evidence type="ECO:0000256" key="5">
    <source>
        <dbReference type="ARBA" id="ARBA00022490"/>
    </source>
</evidence>
<dbReference type="GO" id="GO:0004602">
    <property type="term" value="F:glutathione peroxidase activity"/>
    <property type="evidence" value="ECO:0007669"/>
    <property type="project" value="UniProtKB-EC"/>
</dbReference>
<evidence type="ECO:0000256" key="8">
    <source>
        <dbReference type="ARBA" id="ARBA00054853"/>
    </source>
</evidence>
<comment type="caution">
    <text evidence="11">The sequence shown here is derived from an EMBL/GenBank/DDBJ whole genome shotgun (WGS) entry which is preliminary data.</text>
</comment>
<evidence type="ECO:0000313" key="11">
    <source>
        <dbReference type="EMBL" id="KHN84698.1"/>
    </source>
</evidence>
<dbReference type="InterPro" id="IPR029759">
    <property type="entry name" value="GPX_AS"/>
</dbReference>
<protein>
    <recommendedName>
        <fullName evidence="4 9">Glutathione peroxidase</fullName>
    </recommendedName>
</protein>
<dbReference type="PRINTS" id="PR01011">
    <property type="entry name" value="GLUTPROXDASE"/>
</dbReference>
<dbReference type="Pfam" id="PF00255">
    <property type="entry name" value="GSHPx"/>
    <property type="match status" value="2"/>
</dbReference>
<evidence type="ECO:0000313" key="12">
    <source>
        <dbReference type="Proteomes" id="UP000031036"/>
    </source>
</evidence>
<dbReference type="AlphaFoldDB" id="A0A0B2VSL8"/>
<dbReference type="Proteomes" id="UP000031036">
    <property type="component" value="Unassembled WGS sequence"/>
</dbReference>
<evidence type="ECO:0000256" key="1">
    <source>
        <dbReference type="ARBA" id="ARBA00000217"/>
    </source>
</evidence>
<dbReference type="InterPro" id="IPR036249">
    <property type="entry name" value="Thioredoxin-like_sf"/>
</dbReference>
<dbReference type="FunFam" id="3.40.30.10:FF:000270">
    <property type="entry name" value="Glutathione peroxidase"/>
    <property type="match status" value="1"/>
</dbReference>
<dbReference type="SUPFAM" id="SSF52833">
    <property type="entry name" value="Thioredoxin-like"/>
    <property type="match status" value="2"/>
</dbReference>
<dbReference type="PROSITE" id="PS00460">
    <property type="entry name" value="GLUTATHIONE_PEROXID_1"/>
    <property type="match status" value="2"/>
</dbReference>
<reference evidence="11 12" key="1">
    <citation type="submission" date="2014-11" db="EMBL/GenBank/DDBJ databases">
        <title>Genetic blueprint of the zoonotic pathogen Toxocara canis.</title>
        <authorList>
            <person name="Zhu X.-Q."/>
            <person name="Korhonen P.K."/>
            <person name="Cai H."/>
            <person name="Young N.D."/>
            <person name="Nejsum P."/>
            <person name="von Samson-Himmelstjerna G."/>
            <person name="Boag P.R."/>
            <person name="Tan P."/>
            <person name="Li Q."/>
            <person name="Min J."/>
            <person name="Yang Y."/>
            <person name="Wang X."/>
            <person name="Fang X."/>
            <person name="Hall R.S."/>
            <person name="Hofmann A."/>
            <person name="Sternberg P.W."/>
            <person name="Jex A.R."/>
            <person name="Gasser R.B."/>
        </authorList>
    </citation>
    <scope>NUCLEOTIDE SEQUENCE [LARGE SCALE GENOMIC DNA]</scope>
    <source>
        <strain evidence="11">PN_DK_2014</strain>
    </source>
</reference>
<evidence type="ECO:0000256" key="9">
    <source>
        <dbReference type="RuleBase" id="RU000499"/>
    </source>
</evidence>
<dbReference type="Gene3D" id="3.40.30.10">
    <property type="entry name" value="Glutaredoxin"/>
    <property type="match status" value="2"/>
</dbReference>
<dbReference type="EMBL" id="JPKZ01000906">
    <property type="protein sequence ID" value="KHN84698.1"/>
    <property type="molecule type" value="Genomic_DNA"/>
</dbReference>
<proteinExistence type="inferred from homology"/>
<evidence type="ECO:0000259" key="10">
    <source>
        <dbReference type="PROSITE" id="PS51352"/>
    </source>
</evidence>
<dbReference type="STRING" id="6265.A0A0B2VSL8"/>
<comment type="catalytic activity">
    <reaction evidence="1">
        <text>2 glutathione + H2O2 = glutathione disulfide + 2 H2O</text>
        <dbReference type="Rhea" id="RHEA:16833"/>
        <dbReference type="ChEBI" id="CHEBI:15377"/>
        <dbReference type="ChEBI" id="CHEBI:16240"/>
        <dbReference type="ChEBI" id="CHEBI:57925"/>
        <dbReference type="ChEBI" id="CHEBI:58297"/>
        <dbReference type="EC" id="1.11.1.9"/>
    </reaction>
</comment>
<feature type="domain" description="Thioredoxin" evidence="10">
    <location>
        <begin position="1"/>
        <end position="119"/>
    </location>
</feature>
<keyword evidence="6 9" id="KW-0575">Peroxidase</keyword>
<name>A0A0B2VSL8_TOXCA</name>
<evidence type="ECO:0000256" key="6">
    <source>
        <dbReference type="ARBA" id="ARBA00022559"/>
    </source>
</evidence>
<evidence type="ECO:0000256" key="7">
    <source>
        <dbReference type="ARBA" id="ARBA00023002"/>
    </source>
</evidence>
<dbReference type="GO" id="GO:0005737">
    <property type="term" value="C:cytoplasm"/>
    <property type="evidence" value="ECO:0007669"/>
    <property type="project" value="UniProtKB-SubCell"/>
</dbReference>
<gene>
    <name evidence="11" type="primary">gpx-1</name>
    <name evidence="11" type="ORF">Tcan_11436</name>
</gene>
<keyword evidence="12" id="KW-1185">Reference proteome</keyword>
<keyword evidence="5" id="KW-0963">Cytoplasm</keyword>
<evidence type="ECO:0000256" key="2">
    <source>
        <dbReference type="ARBA" id="ARBA00004496"/>
    </source>
</evidence>
<evidence type="ECO:0000256" key="3">
    <source>
        <dbReference type="ARBA" id="ARBA00006926"/>
    </source>
</evidence>
<evidence type="ECO:0000256" key="4">
    <source>
        <dbReference type="ARBA" id="ARBA00012310"/>
    </source>
</evidence>
<dbReference type="CDD" id="cd00340">
    <property type="entry name" value="GSH_Peroxidase"/>
    <property type="match status" value="2"/>
</dbReference>
<dbReference type="PANTHER" id="PTHR11592:SF134">
    <property type="entry name" value="PHOSPHOLIPID HYDROPEROXIDE GLUTATHIONE PEROXIDASE"/>
    <property type="match status" value="1"/>
</dbReference>
<comment type="similarity">
    <text evidence="3 9">Belongs to the glutathione peroxidase family.</text>
</comment>
<dbReference type="PROSITE" id="PS51352">
    <property type="entry name" value="THIOREDOXIN_2"/>
    <property type="match status" value="2"/>
</dbReference>
<comment type="subcellular location">
    <subcellularLocation>
        <location evidence="2">Cytoplasm</location>
    </subcellularLocation>
</comment>
<organism evidence="11 12">
    <name type="scientific">Toxocara canis</name>
    <name type="common">Canine roundworm</name>
    <dbReference type="NCBI Taxonomy" id="6265"/>
    <lineage>
        <taxon>Eukaryota</taxon>
        <taxon>Metazoa</taxon>
        <taxon>Ecdysozoa</taxon>
        <taxon>Nematoda</taxon>
        <taxon>Chromadorea</taxon>
        <taxon>Rhabditida</taxon>
        <taxon>Spirurina</taxon>
        <taxon>Ascaridomorpha</taxon>
        <taxon>Ascaridoidea</taxon>
        <taxon>Toxocaridae</taxon>
        <taxon>Toxocara</taxon>
    </lineage>
</organism>
<dbReference type="OMA" id="TFKFEPD"/>
<accession>A0A0B2VSL8</accession>
<dbReference type="InterPro" id="IPR000889">
    <property type="entry name" value="Glutathione_peroxidase"/>
</dbReference>
<comment type="function">
    <text evidence="8">May constitute a glutathione peroxidase-like protective system against oxidative stresses.</text>
</comment>
<dbReference type="FunFam" id="3.40.30.10:FF:000025">
    <property type="entry name" value="Glutathione peroxidase"/>
    <property type="match status" value="1"/>
</dbReference>
<feature type="domain" description="Thioredoxin" evidence="10">
    <location>
        <begin position="209"/>
        <end position="371"/>
    </location>
</feature>
<dbReference type="OrthoDB" id="446890at2759"/>
<dbReference type="InterPro" id="IPR013766">
    <property type="entry name" value="Thioredoxin_domain"/>
</dbReference>
<dbReference type="GO" id="GO:0006979">
    <property type="term" value="P:response to oxidative stress"/>
    <property type="evidence" value="ECO:0007669"/>
    <property type="project" value="InterPro"/>
</dbReference>
<dbReference type="PANTHER" id="PTHR11592">
    <property type="entry name" value="GLUTATHIONE PEROXIDASE"/>
    <property type="match status" value="1"/>
</dbReference>
<keyword evidence="7 9" id="KW-0560">Oxidoreductase</keyword>
<dbReference type="PROSITE" id="PS51355">
    <property type="entry name" value="GLUTATHIONE_PEROXID_3"/>
    <property type="match status" value="2"/>
</dbReference>
<sequence>MPSTKTIYDFTVKDAEGHDVSLDKYKGKVVLIVNVASKCGLTSSNYAELKELLDKYAEKGFVIAAFPCNQFGGQEPACEVDIRNFVKDTFKFEPDLYAKINVNGSNADPLFVFLKNEQGGTFFDAIKWNFTKFLIDASGRPTTEADFFRILFAVERSQGHGLLLFASVMWCAATTIVRKGFQWSFASFIKTTLANILSYKYPFLPSVAMSSTKTIYDFTVKDIEGHDVSLDKYKGKVVLIVNVASKCGLTGSNYAELKELLDKYSSKGLIIAAFPCNQFGGEEPACEVDIRNFVKDTFKFEPDLYAKIDVNGSNADPLYVFLKNEQGGTFFDAVKWNFTKFLIDANGRPVKRYAPTTSPKSIEKDIETLLEGKTL</sequence>